<dbReference type="EMBL" id="LN609529">
    <property type="protein sequence ID" value="CEF69034.1"/>
    <property type="molecule type" value="Genomic_DNA"/>
</dbReference>
<dbReference type="WormBase" id="SRAE_2000368600">
    <property type="protein sequence ID" value="SRP05091"/>
    <property type="gene ID" value="WBGene00263911"/>
</dbReference>
<dbReference type="WBParaSite" id="SRAE_2000368600.1">
    <property type="protein sequence ID" value="SRAE_2000368600.1"/>
    <property type="gene ID" value="WBGene00263911"/>
</dbReference>
<reference evidence="3" key="2">
    <citation type="submission" date="2020-12" db="UniProtKB">
        <authorList>
            <consortium name="WormBaseParasite"/>
        </authorList>
    </citation>
    <scope>IDENTIFICATION</scope>
</reference>
<gene>
    <name evidence="1 3 4" type="ORF">SRAE_2000368600</name>
</gene>
<dbReference type="Proteomes" id="UP000035682">
    <property type="component" value="Unplaced"/>
</dbReference>
<protein>
    <submittedName>
        <fullName evidence="1 3">Uncharacterized protein</fullName>
    </submittedName>
</protein>
<evidence type="ECO:0000313" key="1">
    <source>
        <dbReference type="EMBL" id="CEF69034.1"/>
    </source>
</evidence>
<evidence type="ECO:0000313" key="2">
    <source>
        <dbReference type="Proteomes" id="UP000035682"/>
    </source>
</evidence>
<dbReference type="AlphaFoldDB" id="A0A090MZJ3"/>
<keyword evidence="2" id="KW-1185">Reference proteome</keyword>
<dbReference type="OrthoDB" id="10306707at2759"/>
<proteinExistence type="predicted"/>
<organism evidence="1">
    <name type="scientific">Strongyloides ratti</name>
    <name type="common">Parasitic roundworm</name>
    <dbReference type="NCBI Taxonomy" id="34506"/>
    <lineage>
        <taxon>Eukaryota</taxon>
        <taxon>Metazoa</taxon>
        <taxon>Ecdysozoa</taxon>
        <taxon>Nematoda</taxon>
        <taxon>Chromadorea</taxon>
        <taxon>Rhabditida</taxon>
        <taxon>Tylenchina</taxon>
        <taxon>Panagrolaimomorpha</taxon>
        <taxon>Strongyloidoidea</taxon>
        <taxon>Strongyloididae</taxon>
        <taxon>Strongyloides</taxon>
    </lineage>
</organism>
<dbReference type="CTD" id="36381404"/>
<evidence type="ECO:0000313" key="4">
    <source>
        <dbReference type="WormBase" id="SRAE_2000368600"/>
    </source>
</evidence>
<dbReference type="RefSeq" id="XP_024508234.1">
    <property type="nucleotide sequence ID" value="XM_024654909.1"/>
</dbReference>
<name>A0A090MZJ3_STRRB</name>
<evidence type="ECO:0000313" key="3">
    <source>
        <dbReference type="WBParaSite" id="SRAE_2000368600.1"/>
    </source>
</evidence>
<dbReference type="GeneID" id="36381404"/>
<accession>A0A090MZJ3</accession>
<reference evidence="1 2" key="1">
    <citation type="submission" date="2014-09" db="EMBL/GenBank/DDBJ databases">
        <authorList>
            <person name="Martin A.A."/>
        </authorList>
    </citation>
    <scope>NUCLEOTIDE SEQUENCE</scope>
    <source>
        <strain evidence="2">ED321</strain>
        <strain evidence="1">ED321 Heterogonic</strain>
    </source>
</reference>
<sequence length="447" mass="50561">MSLTLKFGDINPLALTLPIDMPSSVVSVPCSGIKTQMSEMDLNAISKIIDDECLSEKLIHNCGLLPLLNSSKLTPKSDIIDIFNKSSSKDVRSPATKLIKHKFWGVCKDLQFNPLKPECEGSVTTKFVRSKKFTDTKLAKYRCTKCYKEISQKKHLPNVTIEDIENTCNLISPTRASSVSSSGSSSSTPPSIFARELVFLIWAFSEKMSIKVVKQVADYMFPNMTKHTIISWFEFIRTKIKIAHEKGKKIGGAGQLVQLEVIPFYLVETDSEEVLNILNDSFIPTKENIAVLKSFGICKENGAVVILYNKLTNDLRYRYLSNSESKENLFTLLRTEVVPKTVLSAKLDQYFENETLTMDDEESFVFYNSKNFDIHLDSYIEENISSLKKQIFNINMDLHESGIVSGERNDFVDASLITQAWFNNQLKNADKRCFNNLINELKLAIST</sequence>